<feature type="signal peptide" evidence="1">
    <location>
        <begin position="1"/>
        <end position="19"/>
    </location>
</feature>
<keyword evidence="1" id="KW-0732">Signal</keyword>
<organism evidence="2 3">
    <name type="scientific">Geomonas limicola</name>
    <dbReference type="NCBI Taxonomy" id="2740186"/>
    <lineage>
        <taxon>Bacteria</taxon>
        <taxon>Pseudomonadati</taxon>
        <taxon>Thermodesulfobacteriota</taxon>
        <taxon>Desulfuromonadia</taxon>
        <taxon>Geobacterales</taxon>
        <taxon>Geobacteraceae</taxon>
        <taxon>Geomonas</taxon>
    </lineage>
</organism>
<feature type="chain" id="PRO_5027634098" evidence="1">
    <location>
        <begin position="20"/>
        <end position="158"/>
    </location>
</feature>
<comment type="caution">
    <text evidence="2">The sequence shown here is derived from an EMBL/GenBank/DDBJ whole genome shotgun (WGS) entry which is preliminary data.</text>
</comment>
<dbReference type="AlphaFoldDB" id="A0A6V8N5H0"/>
<evidence type="ECO:0000256" key="1">
    <source>
        <dbReference type="SAM" id="SignalP"/>
    </source>
</evidence>
<reference evidence="3" key="1">
    <citation type="submission" date="2020-06" db="EMBL/GenBank/DDBJ databases">
        <title>Draft genomic sequecing of Geomonas sp. Red745.</title>
        <authorList>
            <person name="Itoh H."/>
            <person name="Xu Z.X."/>
            <person name="Ushijima N."/>
            <person name="Masuda Y."/>
            <person name="Shiratori Y."/>
            <person name="Senoo K."/>
        </authorList>
    </citation>
    <scope>NUCLEOTIDE SEQUENCE [LARGE SCALE GENOMIC DNA]</scope>
    <source>
        <strain evidence="3">Red745</strain>
    </source>
</reference>
<dbReference type="EMBL" id="BLXZ01000002">
    <property type="protein sequence ID" value="GFO67630.1"/>
    <property type="molecule type" value="Genomic_DNA"/>
</dbReference>
<dbReference type="PROSITE" id="PS51257">
    <property type="entry name" value="PROKAR_LIPOPROTEIN"/>
    <property type="match status" value="1"/>
</dbReference>
<sequence length="158" mass="17486">MTRLMKLLVLSLVATVAIAGCNEKEKTSSKVTTQQQPARASSVVVPDSVKGKWKAVKIAVADKNANRQKVYELELGKDFKLPDSDITLTVVNFLPNFVMEGTTLTSISNELKNPAAQLVISEGKKEIFKGWLFTLYPTTHAFQHPQFGFTLVDYEPAK</sequence>
<evidence type="ECO:0000313" key="3">
    <source>
        <dbReference type="Proteomes" id="UP000587586"/>
    </source>
</evidence>
<gene>
    <name evidence="2" type="ORF">GMLC_12090</name>
</gene>
<proteinExistence type="predicted"/>
<accession>A0A6V8N5H0</accession>
<protein>
    <submittedName>
        <fullName evidence="2">Lipoprotein</fullName>
    </submittedName>
</protein>
<dbReference type="Proteomes" id="UP000587586">
    <property type="component" value="Unassembled WGS sequence"/>
</dbReference>
<evidence type="ECO:0000313" key="2">
    <source>
        <dbReference type="EMBL" id="GFO67630.1"/>
    </source>
</evidence>
<name>A0A6V8N5H0_9BACT</name>
<keyword evidence="2" id="KW-0449">Lipoprotein</keyword>
<keyword evidence="3" id="KW-1185">Reference proteome</keyword>